<dbReference type="Pfam" id="PF00107">
    <property type="entry name" value="ADH_zinc_N"/>
    <property type="match status" value="1"/>
</dbReference>
<dbReference type="InterPro" id="IPR020843">
    <property type="entry name" value="ER"/>
</dbReference>
<dbReference type="InterPro" id="IPR036291">
    <property type="entry name" value="NAD(P)-bd_dom_sf"/>
</dbReference>
<organism evidence="2 3">
    <name type="scientific">Aeromicrobium choanae</name>
    <dbReference type="NCBI Taxonomy" id="1736691"/>
    <lineage>
        <taxon>Bacteria</taxon>
        <taxon>Bacillati</taxon>
        <taxon>Actinomycetota</taxon>
        <taxon>Actinomycetes</taxon>
        <taxon>Propionibacteriales</taxon>
        <taxon>Nocardioidaceae</taxon>
        <taxon>Aeromicrobium</taxon>
    </lineage>
</organism>
<feature type="domain" description="Enoyl reductase (ER)" evidence="1">
    <location>
        <begin position="4"/>
        <end position="324"/>
    </location>
</feature>
<dbReference type="CDD" id="cd08288">
    <property type="entry name" value="MDR_yhdh"/>
    <property type="match status" value="1"/>
</dbReference>
<dbReference type="Gene3D" id="3.40.50.720">
    <property type="entry name" value="NAD(P)-binding Rossmann-like Domain"/>
    <property type="match status" value="1"/>
</dbReference>
<dbReference type="GO" id="GO:0043957">
    <property type="term" value="F:acryloyl-CoA reductase (NADPH) activity"/>
    <property type="evidence" value="ECO:0007669"/>
    <property type="project" value="TreeGrafter"/>
</dbReference>
<reference evidence="3" key="1">
    <citation type="submission" date="2017-02" db="EMBL/GenBank/DDBJ databases">
        <authorList>
            <person name="Varghese N."/>
            <person name="Submissions S."/>
        </authorList>
    </citation>
    <scope>NUCLEOTIDE SEQUENCE [LARGE SCALE GENOMIC DNA]</scope>
    <source>
        <strain evidence="3">9H-4</strain>
    </source>
</reference>
<protein>
    <submittedName>
        <fullName evidence="2">Acrylyl-CoA reductase (NADPH)</fullName>
    </submittedName>
</protein>
<dbReference type="AlphaFoldDB" id="A0A1T4YWI7"/>
<dbReference type="STRING" id="1736691.SAMN06295964_1227"/>
<evidence type="ECO:0000313" key="3">
    <source>
        <dbReference type="Proteomes" id="UP000191040"/>
    </source>
</evidence>
<accession>A0A1T4YWI7</accession>
<dbReference type="SUPFAM" id="SSF50129">
    <property type="entry name" value="GroES-like"/>
    <property type="match status" value="1"/>
</dbReference>
<dbReference type="InterPro" id="IPR014188">
    <property type="entry name" value="Acrylyl-CoA_reductase_AcuI"/>
</dbReference>
<dbReference type="NCBIfam" id="TIGR02823">
    <property type="entry name" value="oxido_YhdH"/>
    <property type="match status" value="1"/>
</dbReference>
<dbReference type="OrthoDB" id="3567264at2"/>
<dbReference type="InterPro" id="IPR013154">
    <property type="entry name" value="ADH-like_N"/>
</dbReference>
<sequence>MPDTTFQAYQVTAPKQPAELVTLSRDDLGQGDVLVRVTHSSLNYKDGLAMLGKPGVVRTFPLTCGIDLAGEVVEAGGGFAAGDQVVLTGAELSETKPGGYSQYQRVEAESVVAAPERLGPWGAMAVGTGGLTAMLCVLRLEAAGVKPEDGPVLVTGATGGVGSFAVSILSRLGYEVHAATGKDSEHPYLTSLGAAQIIARDELSGDPRPLAKERWAAAVDSVGGTTLANVLSQISYGGSVAACGLAGGHGLPATVMPFILRNVALLGVDSVHATSEARAQAWARLDELFTADDLREVAVDAAFTDLPELSEKILAGQVRGRYVIDVAGA</sequence>
<evidence type="ECO:0000313" key="2">
    <source>
        <dbReference type="EMBL" id="SKB06207.1"/>
    </source>
</evidence>
<dbReference type="SUPFAM" id="SSF51735">
    <property type="entry name" value="NAD(P)-binding Rossmann-fold domains"/>
    <property type="match status" value="1"/>
</dbReference>
<dbReference type="Pfam" id="PF08240">
    <property type="entry name" value="ADH_N"/>
    <property type="match status" value="1"/>
</dbReference>
<keyword evidence="3" id="KW-1185">Reference proteome</keyword>
<dbReference type="RefSeq" id="WP_078699329.1">
    <property type="nucleotide sequence ID" value="NZ_LT796768.1"/>
</dbReference>
<dbReference type="Proteomes" id="UP000191040">
    <property type="component" value="Chromosome I"/>
</dbReference>
<dbReference type="SMART" id="SM00829">
    <property type="entry name" value="PKS_ER"/>
    <property type="match status" value="1"/>
</dbReference>
<gene>
    <name evidence="2" type="ORF">SAMN06295964_1227</name>
</gene>
<dbReference type="Gene3D" id="3.90.180.10">
    <property type="entry name" value="Medium-chain alcohol dehydrogenases, catalytic domain"/>
    <property type="match status" value="1"/>
</dbReference>
<dbReference type="InterPro" id="IPR051397">
    <property type="entry name" value="Zn-ADH-like_protein"/>
</dbReference>
<dbReference type="EMBL" id="LT796768">
    <property type="protein sequence ID" value="SKB06207.1"/>
    <property type="molecule type" value="Genomic_DNA"/>
</dbReference>
<proteinExistence type="predicted"/>
<dbReference type="PANTHER" id="PTHR43677">
    <property type="entry name" value="SHORT-CHAIN DEHYDROGENASE/REDUCTASE"/>
    <property type="match status" value="1"/>
</dbReference>
<dbReference type="PANTHER" id="PTHR43677:SF1">
    <property type="entry name" value="ACRYLYL-COA REDUCTASE ACUI-RELATED"/>
    <property type="match status" value="1"/>
</dbReference>
<dbReference type="InterPro" id="IPR013149">
    <property type="entry name" value="ADH-like_C"/>
</dbReference>
<evidence type="ECO:0000259" key="1">
    <source>
        <dbReference type="SMART" id="SM00829"/>
    </source>
</evidence>
<dbReference type="InterPro" id="IPR011032">
    <property type="entry name" value="GroES-like_sf"/>
</dbReference>
<name>A0A1T4YWI7_9ACTN</name>